<dbReference type="SUPFAM" id="SSF55729">
    <property type="entry name" value="Acyl-CoA N-acyltransferases (Nat)"/>
    <property type="match status" value="1"/>
</dbReference>
<dbReference type="PROSITE" id="PS51186">
    <property type="entry name" value="GNAT"/>
    <property type="match status" value="1"/>
</dbReference>
<proteinExistence type="predicted"/>
<dbReference type="PANTHER" id="PTHR43877:SF2">
    <property type="entry name" value="AMINOALKYLPHOSPHONATE N-ACETYLTRANSFERASE-RELATED"/>
    <property type="match status" value="1"/>
</dbReference>
<dbReference type="PANTHER" id="PTHR43877">
    <property type="entry name" value="AMINOALKYLPHOSPHONATE N-ACETYLTRANSFERASE-RELATED-RELATED"/>
    <property type="match status" value="1"/>
</dbReference>
<protein>
    <submittedName>
        <fullName evidence="4">GNAT family N-acetyltransferase</fullName>
    </submittedName>
</protein>
<dbReference type="InterPro" id="IPR050832">
    <property type="entry name" value="Bact_Acetyltransf"/>
</dbReference>
<keyword evidence="1" id="KW-0808">Transferase</keyword>
<evidence type="ECO:0000313" key="4">
    <source>
        <dbReference type="EMBL" id="MBM2617550.1"/>
    </source>
</evidence>
<dbReference type="EMBL" id="JAENHP010000005">
    <property type="protein sequence ID" value="MBM2617550.1"/>
    <property type="molecule type" value="Genomic_DNA"/>
</dbReference>
<dbReference type="Proteomes" id="UP000632138">
    <property type="component" value="Unassembled WGS sequence"/>
</dbReference>
<dbReference type="RefSeq" id="WP_203377582.1">
    <property type="nucleotide sequence ID" value="NZ_JAENHP010000005.1"/>
</dbReference>
<evidence type="ECO:0000259" key="3">
    <source>
        <dbReference type="PROSITE" id="PS51186"/>
    </source>
</evidence>
<dbReference type="Pfam" id="PF00583">
    <property type="entry name" value="Acetyltransf_1"/>
    <property type="match status" value="1"/>
</dbReference>
<evidence type="ECO:0000313" key="5">
    <source>
        <dbReference type="Proteomes" id="UP000632138"/>
    </source>
</evidence>
<comment type="caution">
    <text evidence="4">The sequence shown here is derived from an EMBL/GenBank/DDBJ whole genome shotgun (WGS) entry which is preliminary data.</text>
</comment>
<keyword evidence="2" id="KW-0012">Acyltransferase</keyword>
<name>A0ABS2ACJ7_9ACTN</name>
<evidence type="ECO:0000256" key="1">
    <source>
        <dbReference type="ARBA" id="ARBA00022679"/>
    </source>
</evidence>
<dbReference type="InterPro" id="IPR016181">
    <property type="entry name" value="Acyl_CoA_acyltransferase"/>
</dbReference>
<sequence length="165" mass="17819">MGPLSLIRLGPVLQGEIKIRQADFAEPAVRALLVDVLGELSARYGGTGDDTPIAEDDFAAPNGAFFVADDGERLVGCAGWRRHGDDAELKRMFTATAVRGRGLGRRMLAAIEASAREAGCRRVILETGDKQPEAVGLYLSAGYERIEDFGYYKGHDSVLSYAKDL</sequence>
<keyword evidence="5" id="KW-1185">Reference proteome</keyword>
<dbReference type="Gene3D" id="3.40.630.30">
    <property type="match status" value="1"/>
</dbReference>
<accession>A0ABS2ACJ7</accession>
<evidence type="ECO:0000256" key="2">
    <source>
        <dbReference type="ARBA" id="ARBA00023315"/>
    </source>
</evidence>
<organism evidence="4 5">
    <name type="scientific">Paractinoplanes ovalisporus</name>
    <dbReference type="NCBI Taxonomy" id="2810368"/>
    <lineage>
        <taxon>Bacteria</taxon>
        <taxon>Bacillati</taxon>
        <taxon>Actinomycetota</taxon>
        <taxon>Actinomycetes</taxon>
        <taxon>Micromonosporales</taxon>
        <taxon>Micromonosporaceae</taxon>
        <taxon>Paractinoplanes</taxon>
    </lineage>
</organism>
<reference evidence="4 5" key="1">
    <citation type="submission" date="2021-01" db="EMBL/GenBank/DDBJ databases">
        <title>Actinoplanes sp. nov. LDG1-06 isolated from lichen.</title>
        <authorList>
            <person name="Saeng-In P."/>
            <person name="Phongsopitanun W."/>
            <person name="Kanchanasin P."/>
            <person name="Yuki M."/>
            <person name="Kudo T."/>
            <person name="Ohkuma M."/>
            <person name="Tanasupawat S."/>
        </authorList>
    </citation>
    <scope>NUCLEOTIDE SEQUENCE [LARGE SCALE GENOMIC DNA]</scope>
    <source>
        <strain evidence="4 5">LDG1-06</strain>
    </source>
</reference>
<feature type="domain" description="N-acetyltransferase" evidence="3">
    <location>
        <begin position="17"/>
        <end position="165"/>
    </location>
</feature>
<gene>
    <name evidence="4" type="ORF">JIG36_18505</name>
</gene>
<dbReference type="InterPro" id="IPR000182">
    <property type="entry name" value="GNAT_dom"/>
</dbReference>
<dbReference type="CDD" id="cd04301">
    <property type="entry name" value="NAT_SF"/>
    <property type="match status" value="1"/>
</dbReference>